<accession>A0A8J6TVL6</accession>
<gene>
    <name evidence="2" type="ORF">H8D96_16645</name>
</gene>
<dbReference type="EMBL" id="JACNIG010000307">
    <property type="protein sequence ID" value="MBC8433537.1"/>
    <property type="molecule type" value="Genomic_DNA"/>
</dbReference>
<dbReference type="InterPro" id="IPR015867">
    <property type="entry name" value="N-reg_PII/ATP_PRibTrfase_C"/>
</dbReference>
<comment type="similarity">
    <text evidence="1">Belongs to the CutA family.</text>
</comment>
<dbReference type="AlphaFoldDB" id="A0A8J6TVL6"/>
<evidence type="ECO:0000313" key="2">
    <source>
        <dbReference type="EMBL" id="MBC8433537.1"/>
    </source>
</evidence>
<reference evidence="2 3" key="1">
    <citation type="submission" date="2020-08" db="EMBL/GenBank/DDBJ databases">
        <title>Bridging the membrane lipid divide: bacteria of the FCB group superphylum have the potential to synthesize archaeal ether lipids.</title>
        <authorList>
            <person name="Villanueva L."/>
            <person name="Von Meijenfeldt F.A.B."/>
            <person name="Westbye A.B."/>
            <person name="Yadav S."/>
            <person name="Hopmans E.C."/>
            <person name="Dutilh B.E."/>
            <person name="Sinninghe Damste J.S."/>
        </authorList>
    </citation>
    <scope>NUCLEOTIDE SEQUENCE [LARGE SCALE GENOMIC DNA]</scope>
    <source>
        <strain evidence="2">NIOZ-UU17</strain>
    </source>
</reference>
<sequence length="104" mass="11677">MEIHLIYITVSSKDEARTIGRELVLSKLAACANIFDNMNSFYFWDGKLQDDTEAVLIAKTTKERVPQLIDKVKSLHSYECPCIVTLPVADGNPAFLDWVVAETT</sequence>
<dbReference type="Pfam" id="PF03091">
    <property type="entry name" value="CutA1"/>
    <property type="match status" value="1"/>
</dbReference>
<comment type="caution">
    <text evidence="2">The sequence shown here is derived from an EMBL/GenBank/DDBJ whole genome shotgun (WGS) entry which is preliminary data.</text>
</comment>
<evidence type="ECO:0000256" key="1">
    <source>
        <dbReference type="ARBA" id="ARBA00010169"/>
    </source>
</evidence>
<evidence type="ECO:0000313" key="3">
    <source>
        <dbReference type="Proteomes" id="UP000605201"/>
    </source>
</evidence>
<dbReference type="Gene3D" id="3.30.70.120">
    <property type="match status" value="1"/>
</dbReference>
<dbReference type="GO" id="GO:0005507">
    <property type="term" value="F:copper ion binding"/>
    <property type="evidence" value="ECO:0007669"/>
    <property type="project" value="TreeGrafter"/>
</dbReference>
<organism evidence="2 3">
    <name type="scientific">Candidatus Desulfatibia vada</name>
    <dbReference type="NCBI Taxonomy" id="2841696"/>
    <lineage>
        <taxon>Bacteria</taxon>
        <taxon>Pseudomonadati</taxon>
        <taxon>Thermodesulfobacteriota</taxon>
        <taxon>Desulfobacteria</taxon>
        <taxon>Desulfobacterales</taxon>
        <taxon>Desulfobacterales incertae sedis</taxon>
        <taxon>Candidatus Desulfatibia</taxon>
    </lineage>
</organism>
<proteinExistence type="inferred from homology"/>
<protein>
    <submittedName>
        <fullName evidence="2">Divalent-cation tolerance protein CutA</fullName>
    </submittedName>
</protein>
<dbReference type="PANTHER" id="PTHR23419:SF8">
    <property type="entry name" value="FI09726P"/>
    <property type="match status" value="1"/>
</dbReference>
<dbReference type="GO" id="GO:0010038">
    <property type="term" value="P:response to metal ion"/>
    <property type="evidence" value="ECO:0007669"/>
    <property type="project" value="InterPro"/>
</dbReference>
<dbReference type="InterPro" id="IPR004323">
    <property type="entry name" value="Ion_tolerance_CutA"/>
</dbReference>
<dbReference type="InterPro" id="IPR011322">
    <property type="entry name" value="N-reg_PII-like_a/b"/>
</dbReference>
<dbReference type="SUPFAM" id="SSF54913">
    <property type="entry name" value="GlnB-like"/>
    <property type="match status" value="1"/>
</dbReference>
<dbReference type="PANTHER" id="PTHR23419">
    <property type="entry name" value="DIVALENT CATION TOLERANCE CUTA-RELATED"/>
    <property type="match status" value="1"/>
</dbReference>
<name>A0A8J6TVL6_9BACT</name>
<dbReference type="Proteomes" id="UP000605201">
    <property type="component" value="Unassembled WGS sequence"/>
</dbReference>